<proteinExistence type="inferred from homology"/>
<evidence type="ECO:0000313" key="10">
    <source>
        <dbReference type="Proteomes" id="UP001310386"/>
    </source>
</evidence>
<evidence type="ECO:0000256" key="1">
    <source>
        <dbReference type="ARBA" id="ARBA00004141"/>
    </source>
</evidence>
<dbReference type="Proteomes" id="UP001310386">
    <property type="component" value="Unassembled WGS sequence"/>
</dbReference>
<feature type="transmembrane region" description="Helical" evidence="8">
    <location>
        <begin position="140"/>
        <end position="157"/>
    </location>
</feature>
<feature type="transmembrane region" description="Helical" evidence="8">
    <location>
        <begin position="283"/>
        <end position="304"/>
    </location>
</feature>
<dbReference type="InterPro" id="IPR026030">
    <property type="entry name" value="Pur-cyt_permease_Fcy2/21/22"/>
</dbReference>
<feature type="transmembrane region" description="Helical" evidence="8">
    <location>
        <begin position="240"/>
        <end position="263"/>
    </location>
</feature>
<feature type="transmembrane region" description="Helical" evidence="8">
    <location>
        <begin position="99"/>
        <end position="120"/>
    </location>
</feature>
<dbReference type="Pfam" id="PF02133">
    <property type="entry name" value="Transp_cyt_pur"/>
    <property type="match status" value="1"/>
</dbReference>
<dbReference type="CDD" id="cd11484">
    <property type="entry name" value="SLC-NCS1sbd_CobB-like"/>
    <property type="match status" value="1"/>
</dbReference>
<comment type="subcellular location">
    <subcellularLocation>
        <location evidence="1">Membrane</location>
        <topology evidence="1">Multi-pass membrane protein</topology>
    </subcellularLocation>
</comment>
<evidence type="ECO:0000256" key="5">
    <source>
        <dbReference type="ARBA" id="ARBA00022989"/>
    </source>
</evidence>
<keyword evidence="4 8" id="KW-0812">Transmembrane</keyword>
<evidence type="ECO:0000256" key="7">
    <source>
        <dbReference type="PIRNR" id="PIRNR002744"/>
    </source>
</evidence>
<name>A0ABU5ZMB8_9BACL</name>
<feature type="transmembrane region" description="Helical" evidence="8">
    <location>
        <begin position="316"/>
        <end position="334"/>
    </location>
</feature>
<feature type="transmembrane region" description="Helical" evidence="8">
    <location>
        <begin position="387"/>
        <end position="409"/>
    </location>
</feature>
<dbReference type="PANTHER" id="PTHR30569">
    <property type="entry name" value="CYTOSINE TRANSPORTER CODB"/>
    <property type="match status" value="1"/>
</dbReference>
<dbReference type="PIRSF" id="PIRSF002744">
    <property type="entry name" value="Pur-cyt_permease"/>
    <property type="match status" value="1"/>
</dbReference>
<evidence type="ECO:0000256" key="8">
    <source>
        <dbReference type="SAM" id="Phobius"/>
    </source>
</evidence>
<feature type="transmembrane region" description="Helical" evidence="8">
    <location>
        <begin position="57"/>
        <end position="78"/>
    </location>
</feature>
<feature type="transmembrane region" description="Helical" evidence="8">
    <location>
        <begin position="201"/>
        <end position="219"/>
    </location>
</feature>
<dbReference type="PANTHER" id="PTHR30569:SF0">
    <property type="entry name" value="CYTOSINE PERMEASE"/>
    <property type="match status" value="1"/>
</dbReference>
<reference evidence="9" key="1">
    <citation type="submission" date="2023-12" db="EMBL/GenBank/DDBJ databases">
        <title>Fervidustalea candida gen. nov., sp. nov., a novel member of the family Paenibacillaceae isolated from a geothermal area.</title>
        <authorList>
            <person name="Li W.-J."/>
            <person name="Jiao J.-Y."/>
            <person name="Chen Y."/>
        </authorList>
    </citation>
    <scope>NUCLEOTIDE SEQUENCE</scope>
    <source>
        <strain evidence="9">SYSU GA230002</strain>
    </source>
</reference>
<dbReference type="InterPro" id="IPR030191">
    <property type="entry name" value="CodB"/>
</dbReference>
<keyword evidence="6 7" id="KW-0472">Membrane</keyword>
<keyword evidence="10" id="KW-1185">Reference proteome</keyword>
<evidence type="ECO:0000256" key="3">
    <source>
        <dbReference type="ARBA" id="ARBA00022448"/>
    </source>
</evidence>
<evidence type="ECO:0000256" key="2">
    <source>
        <dbReference type="ARBA" id="ARBA00008974"/>
    </source>
</evidence>
<gene>
    <name evidence="9" type="ORF">VF724_18660</name>
</gene>
<feature type="transmembrane region" description="Helical" evidence="8">
    <location>
        <begin position="340"/>
        <end position="366"/>
    </location>
</feature>
<feature type="transmembrane region" description="Helical" evidence="8">
    <location>
        <begin position="169"/>
        <end position="189"/>
    </location>
</feature>
<dbReference type="InterPro" id="IPR001248">
    <property type="entry name" value="Pur-cyt_permease"/>
</dbReference>
<evidence type="ECO:0000256" key="6">
    <source>
        <dbReference type="ARBA" id="ARBA00023136"/>
    </source>
</evidence>
<evidence type="ECO:0000256" key="4">
    <source>
        <dbReference type="ARBA" id="ARBA00022692"/>
    </source>
</evidence>
<organism evidence="9 10">
    <name type="scientific">Ferviditalea candida</name>
    <dbReference type="NCBI Taxonomy" id="3108399"/>
    <lineage>
        <taxon>Bacteria</taxon>
        <taxon>Bacillati</taxon>
        <taxon>Bacillota</taxon>
        <taxon>Bacilli</taxon>
        <taxon>Bacillales</taxon>
        <taxon>Paenibacillaceae</taxon>
        <taxon>Ferviditalea</taxon>
    </lineage>
</organism>
<feature type="transmembrane region" description="Helical" evidence="8">
    <location>
        <begin position="415"/>
        <end position="434"/>
    </location>
</feature>
<dbReference type="EMBL" id="JAYJLD010000044">
    <property type="protein sequence ID" value="MEB3103662.1"/>
    <property type="molecule type" value="Genomic_DNA"/>
</dbReference>
<feature type="transmembrane region" description="Helical" evidence="8">
    <location>
        <begin position="23"/>
        <end position="45"/>
    </location>
</feature>
<dbReference type="RefSeq" id="WP_371755791.1">
    <property type="nucleotide sequence ID" value="NZ_JAYJLD010000044.1"/>
</dbReference>
<protein>
    <submittedName>
        <fullName evidence="9">Cytosine permease</fullName>
    </submittedName>
</protein>
<sequence>MAVFLEQLGKDDIRPTRQSERTMNFFGTFALWLAANVVITTVMTGMMFVPDISFTDAILAIVIGSVLGAIPLALTGNIGIRTGLPTMVLTRASFGQKGAILPAIVNTLVLIGWSWIQAYMAGLSLNYAINYMTGYSNVDMFVILTEVLVVLMTVYGHKGVERVEKYVSIAMIVLAFIVFYKLFTAYHISNLMTMQLSEHPAVTGIIAFDIVVATAFSWMSSVCDFNRNCKSEKSGGWGTYLGYIAASVIAMMLGAVVSGFSILSGMEQTYDPTILLAKYGFGLVASLVVFFSVLSTNIMALYSATMSFMNVFPGLGFWKPVVLIGIVSTLGALLKEALMTNFFTFVLMVATLFIPVFAIVLVDFFILKKSRYDAEDIAFDRKKKYHYQNGFNLSAYAAYIIGAIFAYYFTYVQPLSIGSTILTFLVSGISYWVLMGIFRQTSQHTAANPDDAVPNRMEA</sequence>
<keyword evidence="3 7" id="KW-0813">Transport</keyword>
<comment type="caution">
    <text evidence="9">The sequence shown here is derived from an EMBL/GenBank/DDBJ whole genome shotgun (WGS) entry which is preliminary data.</text>
</comment>
<comment type="similarity">
    <text evidence="2 7">Belongs to the purine-cytosine permease (2.A.39) family.</text>
</comment>
<keyword evidence="5 8" id="KW-1133">Transmembrane helix</keyword>
<evidence type="ECO:0000313" key="9">
    <source>
        <dbReference type="EMBL" id="MEB3103662.1"/>
    </source>
</evidence>
<dbReference type="Gene3D" id="1.10.4160.10">
    <property type="entry name" value="Hydantoin permease"/>
    <property type="match status" value="1"/>
</dbReference>
<accession>A0ABU5ZMB8</accession>